<dbReference type="Pfam" id="PF12796">
    <property type="entry name" value="Ank_2"/>
    <property type="match status" value="4"/>
</dbReference>
<name>A0A6J8A2D2_MYTCO</name>
<dbReference type="SUPFAM" id="SSF52540">
    <property type="entry name" value="P-loop containing nucleoside triphosphate hydrolases"/>
    <property type="match status" value="2"/>
</dbReference>
<feature type="repeat" description="ANK" evidence="3">
    <location>
        <begin position="834"/>
        <end position="866"/>
    </location>
</feature>
<keyword evidence="9" id="KW-1185">Reference proteome</keyword>
<keyword evidence="4" id="KW-0175">Coiled coil</keyword>
<keyword evidence="2 3" id="KW-0040">ANK repeat</keyword>
<feature type="repeat" description="ANK" evidence="3">
    <location>
        <begin position="897"/>
        <end position="929"/>
    </location>
</feature>
<keyword evidence="5" id="KW-0812">Transmembrane</keyword>
<dbReference type="InterPro" id="IPR027417">
    <property type="entry name" value="P-loop_NTPase"/>
</dbReference>
<feature type="repeat" description="ANK" evidence="3">
    <location>
        <begin position="1061"/>
        <end position="1093"/>
    </location>
</feature>
<keyword evidence="6" id="KW-0732">Signal</keyword>
<dbReference type="PANTHER" id="PTHR24173:SF74">
    <property type="entry name" value="ANKYRIN REPEAT DOMAIN-CONTAINING PROTEIN 16"/>
    <property type="match status" value="1"/>
</dbReference>
<dbReference type="Pfam" id="PF20720">
    <property type="entry name" value="nSTAND3"/>
    <property type="match status" value="1"/>
</dbReference>
<dbReference type="PROSITE" id="PS50088">
    <property type="entry name" value="ANK_REPEAT"/>
    <property type="match status" value="11"/>
</dbReference>
<dbReference type="Pfam" id="PF13857">
    <property type="entry name" value="Ank_5"/>
    <property type="match status" value="1"/>
</dbReference>
<reference evidence="8 9" key="1">
    <citation type="submission" date="2020-06" db="EMBL/GenBank/DDBJ databases">
        <authorList>
            <person name="Li R."/>
            <person name="Bekaert M."/>
        </authorList>
    </citation>
    <scope>NUCLEOTIDE SEQUENCE [LARGE SCALE GENOMIC DNA]</scope>
    <source>
        <strain evidence="9">wild</strain>
    </source>
</reference>
<feature type="repeat" description="ANK" evidence="3">
    <location>
        <begin position="1127"/>
        <end position="1160"/>
    </location>
</feature>
<feature type="repeat" description="ANK" evidence="3">
    <location>
        <begin position="1094"/>
        <end position="1126"/>
    </location>
</feature>
<keyword evidence="5" id="KW-1133">Transmembrane helix</keyword>
<dbReference type="Pfam" id="PF00023">
    <property type="entry name" value="Ank"/>
    <property type="match status" value="2"/>
</dbReference>
<feature type="repeat" description="ANK" evidence="3">
    <location>
        <begin position="995"/>
        <end position="1027"/>
    </location>
</feature>
<dbReference type="InterPro" id="IPR036770">
    <property type="entry name" value="Ankyrin_rpt-contain_sf"/>
</dbReference>
<feature type="chain" id="PRO_5026749936" description="Novel STAND NTPase 3 domain-containing protein" evidence="6">
    <location>
        <begin position="19"/>
        <end position="1221"/>
    </location>
</feature>
<dbReference type="Gene3D" id="1.25.40.20">
    <property type="entry name" value="Ankyrin repeat-containing domain"/>
    <property type="match status" value="2"/>
</dbReference>
<dbReference type="AlphaFoldDB" id="A0A6J8A2D2"/>
<organism evidence="8 9">
    <name type="scientific">Mytilus coruscus</name>
    <name type="common">Sea mussel</name>
    <dbReference type="NCBI Taxonomy" id="42192"/>
    <lineage>
        <taxon>Eukaryota</taxon>
        <taxon>Metazoa</taxon>
        <taxon>Spiralia</taxon>
        <taxon>Lophotrochozoa</taxon>
        <taxon>Mollusca</taxon>
        <taxon>Bivalvia</taxon>
        <taxon>Autobranchia</taxon>
        <taxon>Pteriomorphia</taxon>
        <taxon>Mytilida</taxon>
        <taxon>Mytiloidea</taxon>
        <taxon>Mytilidae</taxon>
        <taxon>Mytilinae</taxon>
        <taxon>Mytilus</taxon>
    </lineage>
</organism>
<feature type="repeat" description="ANK" evidence="3">
    <location>
        <begin position="962"/>
        <end position="994"/>
    </location>
</feature>
<dbReference type="InterPro" id="IPR002110">
    <property type="entry name" value="Ankyrin_rpt"/>
</dbReference>
<evidence type="ECO:0000256" key="2">
    <source>
        <dbReference type="ARBA" id="ARBA00023043"/>
    </source>
</evidence>
<feature type="repeat" description="ANK" evidence="3">
    <location>
        <begin position="930"/>
        <end position="962"/>
    </location>
</feature>
<feature type="transmembrane region" description="Helical" evidence="5">
    <location>
        <begin position="230"/>
        <end position="250"/>
    </location>
</feature>
<sequence length="1221" mass="138159">MYFDSLCLIMSLWKISEAVFTFQCPVQSHWKYRAEAHCGPVDSYFCLFDRYRNDQNFTEFCRGNSDFEAPGQKLIVAGSFTGTLQGAPCENYFYQPFKFLSSGNSRCVYKKSYCNEEGQVIYGNGTQKTDSKCRCDYTRGYNFIIRPKHGCYCVPTAEDCYCYSKICPSNYILSPDYECLNENEWKTSFDCEPIETVMLPGSSQIPSTVKPLFGPYTTVNFEIAMYRKRAIVGVLSLMLIIIMINIGFLTSECFLSCLLRSIHRFTGKDQIPFGDRGELDKIATYIANENNGIERTIVAIEDEKQELKDKIRKLENDIVKVPSHVQEFQNETLQDWTRKLKRIVKTRATEFIYETVRAQKVIVIAGPTGAGKSAIAYYTAFRLKEENGYTIIPARQAVDITNYHVPGTKQIFIVDDFIGKYTVDETDVGIWEKNGPLLKIIFSNNADTKLILTSRTHIWQPERYKCLGFSAYTCDLLSNKLSLLLTERWGICHSYLNQVDIKALDDDKILMYSFFPSLCSSYTSSENIPVDSFFTVPYEIIEDEINNFKIKSQTSFIALAILAIKKTIPKNSFSIDNHEYDELFQDAFHESAFLQYPSKNLLKSSLLALTGTYVNEAIDDFMFIHKTLQKIVLRCIANTLIKSVIKYCETEVILNQLRLKCFYVNHDVFTIEVTSENEDIFFRRLVYEVGKGLNKAIFENEQNKLPQFRLKFLKYLKKYLSRDYWTKIQDDNPALHVVSALGLKDYTSFFIHDKKMINQKDSYGNIPLHLACMNGQTKIVEYLVEKKSFIDIANNLGLKPFACACENNAIAVSKFLLHHCAKWINVNEKYQKRNNGSVLHIACTNGFSDIVVLLLNNKADVNARDRSGCTPLHSASNSAVVKALLEFNPNINAVDSLGRCPVYFACSTKNERVLKLLIEKNAEINQKTIAGLRPIHAACQSGNISIVKMLLEKGAKINSSRPGVVPLHEACRVGNESIINILIESNASVNHKTKDGFTPLHQACIHGHIDVTEKLLANKANVNEANKHGCTALFFSCSKGFRTIVDVLLQHGANVNICDEDKVSPLMVACKENYIDVVNSLLRSYSNVNHYDKDRCSSLLVACKNGNDDLVNLLLSFGADINSADKDMISPLHTACMNNYNRNLVLKLVENKANVNAEDKIGQTPLCKSVINGYIDIVDILLRHGASVDICDKSGNSPQAIAEIKGYTTIVDLLRQYRLNN</sequence>
<dbReference type="Proteomes" id="UP000507470">
    <property type="component" value="Unassembled WGS sequence"/>
</dbReference>
<dbReference type="SUPFAM" id="SSF48403">
    <property type="entry name" value="Ankyrin repeat"/>
    <property type="match status" value="2"/>
</dbReference>
<evidence type="ECO:0000256" key="1">
    <source>
        <dbReference type="ARBA" id="ARBA00022737"/>
    </source>
</evidence>
<evidence type="ECO:0000256" key="5">
    <source>
        <dbReference type="SAM" id="Phobius"/>
    </source>
</evidence>
<feature type="coiled-coil region" evidence="4">
    <location>
        <begin position="290"/>
        <end position="317"/>
    </location>
</feature>
<feature type="repeat" description="ANK" evidence="3">
    <location>
        <begin position="763"/>
        <end position="795"/>
    </location>
</feature>
<dbReference type="SMART" id="SM00248">
    <property type="entry name" value="ANK"/>
    <property type="match status" value="14"/>
</dbReference>
<evidence type="ECO:0000259" key="7">
    <source>
        <dbReference type="Pfam" id="PF20720"/>
    </source>
</evidence>
<evidence type="ECO:0000256" key="6">
    <source>
        <dbReference type="SAM" id="SignalP"/>
    </source>
</evidence>
<evidence type="ECO:0000256" key="3">
    <source>
        <dbReference type="PROSITE-ProRule" id="PRU00023"/>
    </source>
</evidence>
<accession>A0A6J8A2D2</accession>
<dbReference type="PRINTS" id="PR01415">
    <property type="entry name" value="ANKYRIN"/>
</dbReference>
<dbReference type="EMBL" id="CACVKT020000521">
    <property type="protein sequence ID" value="CAC5359809.1"/>
    <property type="molecule type" value="Genomic_DNA"/>
</dbReference>
<evidence type="ECO:0000313" key="8">
    <source>
        <dbReference type="EMBL" id="CAC5359809.1"/>
    </source>
</evidence>
<keyword evidence="5" id="KW-0472">Membrane</keyword>
<feature type="signal peptide" evidence="6">
    <location>
        <begin position="1"/>
        <end position="18"/>
    </location>
</feature>
<evidence type="ECO:0000256" key="4">
    <source>
        <dbReference type="SAM" id="Coils"/>
    </source>
</evidence>
<dbReference type="OrthoDB" id="6135624at2759"/>
<dbReference type="InterPro" id="IPR049050">
    <property type="entry name" value="nSTAND3"/>
</dbReference>
<evidence type="ECO:0000313" key="9">
    <source>
        <dbReference type="Proteomes" id="UP000507470"/>
    </source>
</evidence>
<dbReference type="PANTHER" id="PTHR24173">
    <property type="entry name" value="ANKYRIN REPEAT CONTAINING"/>
    <property type="match status" value="1"/>
</dbReference>
<dbReference type="PROSITE" id="PS50297">
    <property type="entry name" value="ANK_REP_REGION"/>
    <property type="match status" value="10"/>
</dbReference>
<proteinExistence type="predicted"/>
<feature type="domain" description="Novel STAND NTPase 3" evidence="7">
    <location>
        <begin position="344"/>
        <end position="465"/>
    </location>
</feature>
<protein>
    <recommendedName>
        <fullName evidence="7">Novel STAND NTPase 3 domain-containing protein</fullName>
    </recommendedName>
</protein>
<feature type="repeat" description="ANK" evidence="3">
    <location>
        <begin position="1161"/>
        <end position="1193"/>
    </location>
</feature>
<feature type="repeat" description="ANK" evidence="3">
    <location>
        <begin position="1028"/>
        <end position="1060"/>
    </location>
</feature>
<gene>
    <name evidence="8" type="ORF">MCOR_2519</name>
</gene>
<keyword evidence="1" id="KW-0677">Repeat</keyword>